<dbReference type="Pfam" id="PF12146">
    <property type="entry name" value="Hydrolase_4"/>
    <property type="match status" value="1"/>
</dbReference>
<dbReference type="AlphaFoldDB" id="A0A8S4MMK6"/>
<dbReference type="SUPFAM" id="SSF53474">
    <property type="entry name" value="alpha/beta-Hydrolases"/>
    <property type="match status" value="1"/>
</dbReference>
<evidence type="ECO:0000313" key="2">
    <source>
        <dbReference type="EMBL" id="CAH1277166.1"/>
    </source>
</evidence>
<feature type="domain" description="Serine aminopeptidase S33" evidence="1">
    <location>
        <begin position="43"/>
        <end position="160"/>
    </location>
</feature>
<dbReference type="PANTHER" id="PTHR11614">
    <property type="entry name" value="PHOSPHOLIPASE-RELATED"/>
    <property type="match status" value="1"/>
</dbReference>
<proteinExistence type="predicted"/>
<sequence>MERQDPETDDACTHDLKGVSYMTNADGHSLYCRVWEPSLGEGQRPRAAVFVSHGLGSHCLLGTEKLVDLLTSHGILVFAHDHINHGRSDGERGVIPDLNILVRDVLQHVDAITSKHNDIPVFLFGASMGGLICTEATLERPEQFAGLMLIAPALKIPTAWKIYPNCRHTLLLEEEEDAAKVLQDTVDWLMRNIH</sequence>
<reference evidence="2" key="1">
    <citation type="submission" date="2022-01" db="EMBL/GenBank/DDBJ databases">
        <authorList>
            <person name="Braso-Vives M."/>
        </authorList>
    </citation>
    <scope>NUCLEOTIDE SEQUENCE</scope>
</reference>
<dbReference type="Proteomes" id="UP000838412">
    <property type="component" value="Unassembled WGS sequence"/>
</dbReference>
<gene>
    <name evidence="2" type="primary">MGLL</name>
    <name evidence="2" type="ORF">BLAG_LOCUS26006</name>
</gene>
<protein>
    <submittedName>
        <fullName evidence="2">MGLL protein</fullName>
    </submittedName>
</protein>
<dbReference type="InterPro" id="IPR051044">
    <property type="entry name" value="MAG_DAG_Lipase"/>
</dbReference>
<comment type="caution">
    <text evidence="2">The sequence shown here is derived from an EMBL/GenBank/DDBJ whole genome shotgun (WGS) entry which is preliminary data.</text>
</comment>
<dbReference type="EMBL" id="CAKMNS010000174">
    <property type="protein sequence ID" value="CAH1277166.1"/>
    <property type="molecule type" value="Genomic_DNA"/>
</dbReference>
<dbReference type="InterPro" id="IPR029058">
    <property type="entry name" value="AB_hydrolase_fold"/>
</dbReference>
<accession>A0A8S4MMK6</accession>
<organism evidence="2 3">
    <name type="scientific">Branchiostoma lanceolatum</name>
    <name type="common">Common lancelet</name>
    <name type="synonym">Amphioxus lanceolatum</name>
    <dbReference type="NCBI Taxonomy" id="7740"/>
    <lineage>
        <taxon>Eukaryota</taxon>
        <taxon>Metazoa</taxon>
        <taxon>Chordata</taxon>
        <taxon>Cephalochordata</taxon>
        <taxon>Leptocardii</taxon>
        <taxon>Amphioxiformes</taxon>
        <taxon>Branchiostomatidae</taxon>
        <taxon>Branchiostoma</taxon>
    </lineage>
</organism>
<dbReference type="OrthoDB" id="2498029at2759"/>
<evidence type="ECO:0000313" key="3">
    <source>
        <dbReference type="Proteomes" id="UP000838412"/>
    </source>
</evidence>
<evidence type="ECO:0000259" key="1">
    <source>
        <dbReference type="Pfam" id="PF12146"/>
    </source>
</evidence>
<dbReference type="Gene3D" id="3.40.50.1820">
    <property type="entry name" value="alpha/beta hydrolase"/>
    <property type="match status" value="1"/>
</dbReference>
<name>A0A8S4MMK6_BRALA</name>
<dbReference type="InterPro" id="IPR022742">
    <property type="entry name" value="Hydrolase_4"/>
</dbReference>
<keyword evidence="3" id="KW-1185">Reference proteome</keyword>